<sequence>MVKNELLVLPYAKQLLIWFVREVQILYGEIFVTYNVHSMIHLADDCVNFGESLDHLSAFPFENFLGQIKKMVQKSHQTVAQIVNQLNERKKLDIFLRERNELNCTRILKCQFLNRKIKEVEVIAKSWMKNGRKCFWPPFKNPLHFVKLSQLCRHWKIYPARILYTTDFYEEAQSRLEKAADASNIENDTAEKKGTKRKRKTAMTFCESDEDIVVGDEGLY</sequence>
<evidence type="ECO:0000313" key="1">
    <source>
        <dbReference type="Proteomes" id="UP001652625"/>
    </source>
</evidence>
<proteinExistence type="predicted"/>
<accession>A0ABM4BPS2</accession>
<dbReference type="PANTHER" id="PTHR33053">
    <property type="entry name" value="PROTEIN, PUTATIVE-RELATED"/>
    <property type="match status" value="1"/>
</dbReference>
<protein>
    <submittedName>
        <fullName evidence="2">Uncharacterized protein LOC136079330</fullName>
    </submittedName>
</protein>
<name>A0ABM4BPS2_HYDVU</name>
<keyword evidence="1" id="KW-1185">Reference proteome</keyword>
<evidence type="ECO:0000313" key="2">
    <source>
        <dbReference type="RefSeq" id="XP_065651135.1"/>
    </source>
</evidence>
<organism evidence="1 2">
    <name type="scientific">Hydra vulgaris</name>
    <name type="common">Hydra</name>
    <name type="synonym">Hydra attenuata</name>
    <dbReference type="NCBI Taxonomy" id="6087"/>
    <lineage>
        <taxon>Eukaryota</taxon>
        <taxon>Metazoa</taxon>
        <taxon>Cnidaria</taxon>
        <taxon>Hydrozoa</taxon>
        <taxon>Hydroidolina</taxon>
        <taxon>Anthoathecata</taxon>
        <taxon>Aplanulata</taxon>
        <taxon>Hydridae</taxon>
        <taxon>Hydra</taxon>
    </lineage>
</organism>
<dbReference type="GeneID" id="136079330"/>
<dbReference type="RefSeq" id="XP_065651135.1">
    <property type="nucleotide sequence ID" value="XM_065795063.1"/>
</dbReference>
<reference evidence="2" key="1">
    <citation type="submission" date="2025-08" db="UniProtKB">
        <authorList>
            <consortium name="RefSeq"/>
        </authorList>
    </citation>
    <scope>IDENTIFICATION</scope>
</reference>
<dbReference type="Proteomes" id="UP001652625">
    <property type="component" value="Chromosome 04"/>
</dbReference>
<gene>
    <name evidence="2" type="primary">LOC136079330</name>
</gene>